<keyword evidence="1" id="KW-0812">Transmembrane</keyword>
<keyword evidence="1" id="KW-1133">Transmembrane helix</keyword>
<gene>
    <name evidence="2" type="primary">FMP45</name>
    <name evidence="2" type="ORF">AWJ20_5288</name>
</gene>
<reference evidence="2 3" key="1">
    <citation type="submission" date="2016-02" db="EMBL/GenBank/DDBJ databases">
        <title>Complete genome sequence and transcriptome regulation of the pentose utilising yeast Sugiyamaella lignohabitans.</title>
        <authorList>
            <person name="Bellasio M."/>
            <person name="Peymann A."/>
            <person name="Valli M."/>
            <person name="Sipitzky M."/>
            <person name="Graf A."/>
            <person name="Sauer M."/>
            <person name="Marx H."/>
            <person name="Mattanovich D."/>
        </authorList>
    </citation>
    <scope>NUCLEOTIDE SEQUENCE [LARGE SCALE GENOMIC DNA]</scope>
    <source>
        <strain evidence="2 3">CBS 10342</strain>
    </source>
</reference>
<dbReference type="GO" id="GO:0005886">
    <property type="term" value="C:plasma membrane"/>
    <property type="evidence" value="ECO:0007669"/>
    <property type="project" value="InterPro"/>
</dbReference>
<dbReference type="GO" id="GO:0030866">
    <property type="term" value="P:cortical actin cytoskeleton organization"/>
    <property type="evidence" value="ECO:0007669"/>
    <property type="project" value="TreeGrafter"/>
</dbReference>
<protein>
    <submittedName>
        <fullName evidence="2">Fmp45p</fullName>
    </submittedName>
</protein>
<keyword evidence="3" id="KW-1185">Reference proteome</keyword>
<feature type="transmembrane region" description="Helical" evidence="1">
    <location>
        <begin position="6"/>
        <end position="27"/>
    </location>
</feature>
<dbReference type="PANTHER" id="PTHR36414">
    <property type="entry name" value="PROTEIN SUR7"/>
    <property type="match status" value="1"/>
</dbReference>
<evidence type="ECO:0000256" key="1">
    <source>
        <dbReference type="SAM" id="Phobius"/>
    </source>
</evidence>
<proteinExistence type="predicted"/>
<dbReference type="GeneID" id="30037513"/>
<name>A0A167EPV7_9ASCO</name>
<dbReference type="Proteomes" id="UP000189580">
    <property type="component" value="Chromosome d"/>
</dbReference>
<dbReference type="InterPro" id="IPR009571">
    <property type="entry name" value="SUR7/Rim9-like_fungi"/>
</dbReference>
<dbReference type="PANTHER" id="PTHR36414:SF1">
    <property type="entry name" value="PROTEIN SUR7"/>
    <property type="match status" value="1"/>
</dbReference>
<dbReference type="OrthoDB" id="5419460at2759"/>
<dbReference type="EMBL" id="CP014502">
    <property type="protein sequence ID" value="ANB14323.1"/>
    <property type="molecule type" value="Genomic_DNA"/>
</dbReference>
<sequence length="117" mass="12874">MAFRAFFGPLWIIFTAGAALLLFFIVLGGSRNSTPLNEFFWLEADTSKVPGAPSLTRWTFYGICHVVDGRNANCTSNKADFGFDPIHTFGTHTGLPDDFATSRDVSIRPGVLEELVE</sequence>
<dbReference type="GO" id="GO:0031505">
    <property type="term" value="P:fungal-type cell wall organization"/>
    <property type="evidence" value="ECO:0007669"/>
    <property type="project" value="TreeGrafter"/>
</dbReference>
<dbReference type="AlphaFoldDB" id="A0A167EPV7"/>
<dbReference type="GO" id="GO:0006897">
    <property type="term" value="P:endocytosis"/>
    <property type="evidence" value="ECO:0007669"/>
    <property type="project" value="TreeGrafter"/>
</dbReference>
<dbReference type="GO" id="GO:0005938">
    <property type="term" value="C:cell cortex"/>
    <property type="evidence" value="ECO:0007669"/>
    <property type="project" value="TreeGrafter"/>
</dbReference>
<accession>A0A167EPV7</accession>
<organism evidence="2 3">
    <name type="scientific">Sugiyamaella lignohabitans</name>
    <dbReference type="NCBI Taxonomy" id="796027"/>
    <lineage>
        <taxon>Eukaryota</taxon>
        <taxon>Fungi</taxon>
        <taxon>Dikarya</taxon>
        <taxon>Ascomycota</taxon>
        <taxon>Saccharomycotina</taxon>
        <taxon>Dipodascomycetes</taxon>
        <taxon>Dipodascales</taxon>
        <taxon>Trichomonascaceae</taxon>
        <taxon>Sugiyamaella</taxon>
    </lineage>
</organism>
<keyword evidence="1" id="KW-0472">Membrane</keyword>
<evidence type="ECO:0000313" key="3">
    <source>
        <dbReference type="Proteomes" id="UP000189580"/>
    </source>
</evidence>
<dbReference type="KEGG" id="slb:AWJ20_5288"/>
<dbReference type="RefSeq" id="XP_018736800.1">
    <property type="nucleotide sequence ID" value="XM_018882421.1"/>
</dbReference>
<dbReference type="GO" id="GO:0032185">
    <property type="term" value="P:septin cytoskeleton organization"/>
    <property type="evidence" value="ECO:0007669"/>
    <property type="project" value="TreeGrafter"/>
</dbReference>
<dbReference type="GO" id="GO:0045121">
    <property type="term" value="C:membrane raft"/>
    <property type="evidence" value="ECO:0007669"/>
    <property type="project" value="TreeGrafter"/>
</dbReference>
<dbReference type="Pfam" id="PF06687">
    <property type="entry name" value="SUR7"/>
    <property type="match status" value="1"/>
</dbReference>
<evidence type="ECO:0000313" key="2">
    <source>
        <dbReference type="EMBL" id="ANB14323.1"/>
    </source>
</evidence>